<dbReference type="EMBL" id="LBRM01000013">
    <property type="protein sequence ID" value="KKP97664.1"/>
    <property type="molecule type" value="Genomic_DNA"/>
</dbReference>
<sequence length="321" mass="37665">MKLMKEIKIYNLEFPEGVRSLNICGYIFDAVSNYDEVYKLMPNYNVTKITGSHQITAIVKILEKEEATVLPYENKELTKIYDVLFFISIFTGRNVFLHNWEGELPITADHRPHTGYGGQLRLSLKLKRKSVFRVKKTGEIIDTESAQGIPVWDLEYVSPGFDKDIEDIIVYISKEEWKKRYDDGYFLFLYRNMVQWQTIESSFLTAWTIWESLFSIENRMWISEDDLRNVKAESKISYILNKYFDITLDSKARENIRSLVNARNRLLHFGKTSISIKTPEMKMFIWITDQIMAMILGLIPDNTLNSQESLKEFLESGHVKM</sequence>
<organism evidence="1 2">
    <name type="scientific">Candidatus Nomurabacteria bacterium GW2011_GWA1_36_15</name>
    <dbReference type="NCBI Taxonomy" id="1618728"/>
    <lineage>
        <taxon>Bacteria</taxon>
        <taxon>Candidatus Nomuraibacteriota</taxon>
    </lineage>
</organism>
<proteinExistence type="predicted"/>
<evidence type="ECO:0000313" key="2">
    <source>
        <dbReference type="Proteomes" id="UP000034606"/>
    </source>
</evidence>
<comment type="caution">
    <text evidence="1">The sequence shown here is derived from an EMBL/GenBank/DDBJ whole genome shotgun (WGS) entry which is preliminary data.</text>
</comment>
<evidence type="ECO:0008006" key="3">
    <source>
        <dbReference type="Google" id="ProtNLM"/>
    </source>
</evidence>
<accession>A0A0G0DT24</accession>
<gene>
    <name evidence="1" type="ORF">US05_C0013G0021</name>
</gene>
<dbReference type="AlphaFoldDB" id="A0A0G0DT24"/>
<protein>
    <recommendedName>
        <fullName evidence="3">Apea-like HEPN domain-containing protein</fullName>
    </recommendedName>
</protein>
<evidence type="ECO:0000313" key="1">
    <source>
        <dbReference type="EMBL" id="KKP97664.1"/>
    </source>
</evidence>
<reference evidence="1 2" key="1">
    <citation type="journal article" date="2015" name="Nature">
        <title>rRNA introns, odd ribosomes, and small enigmatic genomes across a large radiation of phyla.</title>
        <authorList>
            <person name="Brown C.T."/>
            <person name="Hug L.A."/>
            <person name="Thomas B.C."/>
            <person name="Sharon I."/>
            <person name="Castelle C.J."/>
            <person name="Singh A."/>
            <person name="Wilkins M.J."/>
            <person name="Williams K.H."/>
            <person name="Banfield J.F."/>
        </authorList>
    </citation>
    <scope>NUCLEOTIDE SEQUENCE [LARGE SCALE GENOMIC DNA]</scope>
</reference>
<dbReference type="Proteomes" id="UP000034606">
    <property type="component" value="Unassembled WGS sequence"/>
</dbReference>
<name>A0A0G0DT24_9BACT</name>